<feature type="transmembrane region" description="Helical" evidence="1">
    <location>
        <begin position="56"/>
        <end position="73"/>
    </location>
</feature>
<dbReference type="RefSeq" id="WP_095586354.1">
    <property type="nucleotide sequence ID" value="NZ_PKRZ01000001.1"/>
</dbReference>
<feature type="transmembrane region" description="Helical" evidence="1">
    <location>
        <begin position="6"/>
        <end position="24"/>
    </location>
</feature>
<protein>
    <submittedName>
        <fullName evidence="2">Uncharacterized protein</fullName>
    </submittedName>
</protein>
<dbReference type="Proteomes" id="UP000234865">
    <property type="component" value="Unassembled WGS sequence"/>
</dbReference>
<name>A0A2N5WAN3_LACLL</name>
<evidence type="ECO:0000313" key="3">
    <source>
        <dbReference type="Proteomes" id="UP000234865"/>
    </source>
</evidence>
<proteinExistence type="predicted"/>
<keyword evidence="1" id="KW-0472">Membrane</keyword>
<comment type="caution">
    <text evidence="2">The sequence shown here is derived from an EMBL/GenBank/DDBJ whole genome shotgun (WGS) entry which is preliminary data.</text>
</comment>
<organism evidence="2 3">
    <name type="scientific">Lactococcus lactis subsp. lactis</name>
    <name type="common">Streptococcus lactis</name>
    <dbReference type="NCBI Taxonomy" id="1360"/>
    <lineage>
        <taxon>Bacteria</taxon>
        <taxon>Bacillati</taxon>
        <taxon>Bacillota</taxon>
        <taxon>Bacilli</taxon>
        <taxon>Lactobacillales</taxon>
        <taxon>Streptococcaceae</taxon>
        <taxon>Lactococcus</taxon>
    </lineage>
</organism>
<evidence type="ECO:0000256" key="1">
    <source>
        <dbReference type="SAM" id="Phobius"/>
    </source>
</evidence>
<gene>
    <name evidence="2" type="ORF">CYU10_000145</name>
</gene>
<feature type="transmembrane region" description="Helical" evidence="1">
    <location>
        <begin position="31"/>
        <end position="50"/>
    </location>
</feature>
<dbReference type="EMBL" id="PKRZ01000001">
    <property type="protein sequence ID" value="PLW59295.1"/>
    <property type="molecule type" value="Genomic_DNA"/>
</dbReference>
<keyword evidence="1" id="KW-0812">Transmembrane</keyword>
<evidence type="ECO:0000313" key="2">
    <source>
        <dbReference type="EMBL" id="PLW59295.1"/>
    </source>
</evidence>
<reference evidence="3" key="1">
    <citation type="submission" date="2016-08" db="EMBL/GenBank/DDBJ databases">
        <title>Comparative genomics of Lactococcus lactis strain WFLU12 isolated from the gastrointestinal tract of wild olive flounder (Paralichythys olivaceus).</title>
        <authorList>
            <person name="Nguyen T.L."/>
            <person name="Kim D.-H."/>
        </authorList>
    </citation>
    <scope>NUCLEOTIDE SEQUENCE [LARGE SCALE GENOMIC DNA]</scope>
    <source>
        <strain evidence="3">WFLU12</strain>
    </source>
</reference>
<keyword evidence="1" id="KW-1133">Transmembrane helix</keyword>
<dbReference type="AlphaFoldDB" id="A0A2N5WAN3"/>
<accession>A0A2N5WAN3</accession>
<sequence>MDNLIGILIVIAIIAFQTFCGYIGNRYLGMILPLIFIGFVIFFFLKGTLGFNFKDVVMPFFGPLILALTYDGGKRSRKDKIKKELEKMKAKDISNKEQ</sequence>